<feature type="region of interest" description="Disordered" evidence="1">
    <location>
        <begin position="87"/>
        <end position="171"/>
    </location>
</feature>
<feature type="compositionally biased region" description="Basic and acidic residues" evidence="1">
    <location>
        <begin position="342"/>
        <end position="354"/>
    </location>
</feature>
<dbReference type="AlphaFoldDB" id="A0AAN6XIV7"/>
<feature type="compositionally biased region" description="Polar residues" evidence="1">
    <location>
        <begin position="158"/>
        <end position="171"/>
    </location>
</feature>
<name>A0AAN6XIV7_9PEZI</name>
<dbReference type="Proteomes" id="UP001303160">
    <property type="component" value="Unassembled WGS sequence"/>
</dbReference>
<evidence type="ECO:0000313" key="2">
    <source>
        <dbReference type="EMBL" id="KAK4200135.1"/>
    </source>
</evidence>
<proteinExistence type="predicted"/>
<evidence type="ECO:0000313" key="3">
    <source>
        <dbReference type="Proteomes" id="UP001303160"/>
    </source>
</evidence>
<accession>A0AAN6XIV7</accession>
<gene>
    <name evidence="2" type="ORF">QBC40DRAFT_296898</name>
</gene>
<feature type="compositionally biased region" description="Polar residues" evidence="1">
    <location>
        <begin position="114"/>
        <end position="146"/>
    </location>
</feature>
<feature type="compositionally biased region" description="Basic residues" evidence="1">
    <location>
        <begin position="371"/>
        <end position="383"/>
    </location>
</feature>
<reference evidence="2" key="1">
    <citation type="journal article" date="2023" name="Mol. Phylogenet. Evol.">
        <title>Genome-scale phylogeny and comparative genomics of the fungal order Sordariales.</title>
        <authorList>
            <person name="Hensen N."/>
            <person name="Bonometti L."/>
            <person name="Westerberg I."/>
            <person name="Brannstrom I.O."/>
            <person name="Guillou S."/>
            <person name="Cros-Aarteil S."/>
            <person name="Calhoun S."/>
            <person name="Haridas S."/>
            <person name="Kuo A."/>
            <person name="Mondo S."/>
            <person name="Pangilinan J."/>
            <person name="Riley R."/>
            <person name="LaButti K."/>
            <person name="Andreopoulos B."/>
            <person name="Lipzen A."/>
            <person name="Chen C."/>
            <person name="Yan M."/>
            <person name="Daum C."/>
            <person name="Ng V."/>
            <person name="Clum A."/>
            <person name="Steindorff A."/>
            <person name="Ohm R.A."/>
            <person name="Martin F."/>
            <person name="Silar P."/>
            <person name="Natvig D.O."/>
            <person name="Lalanne C."/>
            <person name="Gautier V."/>
            <person name="Ament-Velasquez S.L."/>
            <person name="Kruys A."/>
            <person name="Hutchinson M.I."/>
            <person name="Powell A.J."/>
            <person name="Barry K."/>
            <person name="Miller A.N."/>
            <person name="Grigoriev I.V."/>
            <person name="Debuchy R."/>
            <person name="Gladieux P."/>
            <person name="Hiltunen Thoren M."/>
            <person name="Johannesson H."/>
        </authorList>
    </citation>
    <scope>NUCLEOTIDE SEQUENCE</scope>
    <source>
        <strain evidence="2">CBS 315.58</strain>
    </source>
</reference>
<comment type="caution">
    <text evidence="2">The sequence shown here is derived from an EMBL/GenBank/DDBJ whole genome shotgun (WGS) entry which is preliminary data.</text>
</comment>
<reference evidence="2" key="2">
    <citation type="submission" date="2023-05" db="EMBL/GenBank/DDBJ databases">
        <authorList>
            <consortium name="Lawrence Berkeley National Laboratory"/>
            <person name="Steindorff A."/>
            <person name="Hensen N."/>
            <person name="Bonometti L."/>
            <person name="Westerberg I."/>
            <person name="Brannstrom I.O."/>
            <person name="Guillou S."/>
            <person name="Cros-Aarteil S."/>
            <person name="Calhoun S."/>
            <person name="Haridas S."/>
            <person name="Kuo A."/>
            <person name="Mondo S."/>
            <person name="Pangilinan J."/>
            <person name="Riley R."/>
            <person name="Labutti K."/>
            <person name="Andreopoulos B."/>
            <person name="Lipzen A."/>
            <person name="Chen C."/>
            <person name="Yanf M."/>
            <person name="Daum C."/>
            <person name="Ng V."/>
            <person name="Clum A."/>
            <person name="Ohm R."/>
            <person name="Martin F."/>
            <person name="Silar P."/>
            <person name="Natvig D."/>
            <person name="Lalanne C."/>
            <person name="Gautier V."/>
            <person name="Ament-Velasquez S.L."/>
            <person name="Kruys A."/>
            <person name="Hutchinson M.I."/>
            <person name="Powell A.J."/>
            <person name="Barry K."/>
            <person name="Miller A.N."/>
            <person name="Grigoriev I.V."/>
            <person name="Debuchy R."/>
            <person name="Gladieux P."/>
            <person name="Thoren M.H."/>
            <person name="Johannesson H."/>
        </authorList>
    </citation>
    <scope>NUCLEOTIDE SEQUENCE</scope>
    <source>
        <strain evidence="2">CBS 315.58</strain>
    </source>
</reference>
<dbReference type="EMBL" id="MU863923">
    <property type="protein sequence ID" value="KAK4200135.1"/>
    <property type="molecule type" value="Genomic_DNA"/>
</dbReference>
<feature type="region of interest" description="Disordered" evidence="1">
    <location>
        <begin position="342"/>
        <end position="393"/>
    </location>
</feature>
<sequence>MADTDGYHLPLPLGEGNQNWIESWPSTESPYFGNTMDFSQPSPYDLPTMGSSFLAESHVAWSPVLPGNSVPWYDLIGREQDCDEWRRNPLGSHNHPQSIQHFHTPAPPMGLFQTPLSYAPQTSGSPITQNTSAQGQYSTPEASQHSLGAPQQHHPHQNLDQQSPQDLQQASVMSVSQNMLGPTTDNHGLQSFQPTFHGSLQPPHTPRFDGLPNMIDMDAIDHSAATPFNTPTTMSPPPIHPVPIPALAHVRHAVSTGEEHYRCTHLQTDGQICEAEFNRHFELDRHIEALHTRTLRATCHDCNPPHTYSRHDCWRRHWRKTHALRFIEERGDEYFQGMVDEQKRQKEAEEREERGEDEEVEQDQGGSGGKPKTKRKRRGKRSTANRYNTYKQLGPGYGEGNCLGLIMLTEEKEIALDVWKKMKANGRNGPLFEERKRKPRWYMREVAQELERGLGRGWVPPV</sequence>
<protein>
    <submittedName>
        <fullName evidence="2">Uncharacterized protein</fullName>
    </submittedName>
</protein>
<keyword evidence="3" id="KW-1185">Reference proteome</keyword>
<organism evidence="2 3">
    <name type="scientific">Triangularia verruculosa</name>
    <dbReference type="NCBI Taxonomy" id="2587418"/>
    <lineage>
        <taxon>Eukaryota</taxon>
        <taxon>Fungi</taxon>
        <taxon>Dikarya</taxon>
        <taxon>Ascomycota</taxon>
        <taxon>Pezizomycotina</taxon>
        <taxon>Sordariomycetes</taxon>
        <taxon>Sordariomycetidae</taxon>
        <taxon>Sordariales</taxon>
        <taxon>Podosporaceae</taxon>
        <taxon>Triangularia</taxon>
    </lineage>
</organism>
<evidence type="ECO:0000256" key="1">
    <source>
        <dbReference type="SAM" id="MobiDB-lite"/>
    </source>
</evidence>